<proteinExistence type="predicted"/>
<evidence type="ECO:0000313" key="2">
    <source>
        <dbReference type="Proteomes" id="UP001172386"/>
    </source>
</evidence>
<dbReference type="Proteomes" id="UP001172386">
    <property type="component" value="Unassembled WGS sequence"/>
</dbReference>
<evidence type="ECO:0000313" key="1">
    <source>
        <dbReference type="EMBL" id="KAJ9656673.1"/>
    </source>
</evidence>
<keyword evidence="2" id="KW-1185">Reference proteome</keyword>
<gene>
    <name evidence="1" type="ORF">H2198_004792</name>
</gene>
<dbReference type="EMBL" id="JAPDRQ010000074">
    <property type="protein sequence ID" value="KAJ9656673.1"/>
    <property type="molecule type" value="Genomic_DNA"/>
</dbReference>
<comment type="caution">
    <text evidence="1">The sequence shown here is derived from an EMBL/GenBank/DDBJ whole genome shotgun (WGS) entry which is preliminary data.</text>
</comment>
<accession>A0ACC3A7I7</accession>
<organism evidence="1 2">
    <name type="scientific">Neophaeococcomyces mojaviensis</name>
    <dbReference type="NCBI Taxonomy" id="3383035"/>
    <lineage>
        <taxon>Eukaryota</taxon>
        <taxon>Fungi</taxon>
        <taxon>Dikarya</taxon>
        <taxon>Ascomycota</taxon>
        <taxon>Pezizomycotina</taxon>
        <taxon>Eurotiomycetes</taxon>
        <taxon>Chaetothyriomycetidae</taxon>
        <taxon>Chaetothyriales</taxon>
        <taxon>Chaetothyriales incertae sedis</taxon>
        <taxon>Neophaeococcomyces</taxon>
    </lineage>
</organism>
<sequence length="328" mass="37087">MSEAQDQRQIGYIDESDSFSSKATRQSSQQTHSSTLTSKRKKLSNEDQSTPPLLSASNSRRRSELNNLTSSPLVNHNIDDMSDGSKRTSYKSKPGAPANHESENEARALRVLEIMNDFRTLQVHITSLVTRQESNPPDQQAYYLDGYVVLRQCNAEAQAILATHYNPGSLGLESGRVSDTEVQKATLQRIVLDASTRRFQAHKIYLRAAAGMRWVQLRKQVLSGHANSDKLTAALSAVDTRLRAVSYIHVIDQHDLRKSHVPGAARAPHPYQAFDLQTSFTNTVFQELTNITDESVVNDLRDADRRKNYWLDEDPALERMLAWIRRQR</sequence>
<protein>
    <submittedName>
        <fullName evidence="1">Uncharacterized protein</fullName>
    </submittedName>
</protein>
<name>A0ACC3A7I7_9EURO</name>
<reference evidence="1" key="1">
    <citation type="submission" date="2022-10" db="EMBL/GenBank/DDBJ databases">
        <title>Culturing micro-colonial fungi from biological soil crusts in the Mojave desert and describing Neophaeococcomyces mojavensis, and introducing the new genera and species Taxawa tesnikishii.</title>
        <authorList>
            <person name="Kurbessoian T."/>
            <person name="Stajich J.E."/>
        </authorList>
    </citation>
    <scope>NUCLEOTIDE SEQUENCE</scope>
    <source>
        <strain evidence="1">JES_112</strain>
    </source>
</reference>